<feature type="compositionally biased region" description="Pro residues" evidence="1">
    <location>
        <begin position="520"/>
        <end position="533"/>
    </location>
</feature>
<dbReference type="OrthoDB" id="76388at2759"/>
<dbReference type="EMBL" id="QEAP01000096">
    <property type="protein sequence ID" value="TPX75078.1"/>
    <property type="molecule type" value="Genomic_DNA"/>
</dbReference>
<evidence type="ECO:0000259" key="3">
    <source>
        <dbReference type="PROSITE" id="PS51910"/>
    </source>
</evidence>
<reference evidence="4 5" key="1">
    <citation type="journal article" date="2019" name="Sci. Rep.">
        <title>Comparative genomics of chytrid fungi reveal insights into the obligate biotrophic and pathogenic lifestyle of Synchytrium endobioticum.</title>
        <authorList>
            <person name="van de Vossenberg B.T.L.H."/>
            <person name="Warris S."/>
            <person name="Nguyen H.D.T."/>
            <person name="van Gent-Pelzer M.P.E."/>
            <person name="Joly D.L."/>
            <person name="van de Geest H.C."/>
            <person name="Bonants P.J.M."/>
            <person name="Smith D.S."/>
            <person name="Levesque C.A."/>
            <person name="van der Lee T.A.J."/>
        </authorList>
    </citation>
    <scope>NUCLEOTIDE SEQUENCE [LARGE SCALE GENOMIC DNA]</scope>
    <source>
        <strain evidence="4 5">CBS 675.73</strain>
    </source>
</reference>
<evidence type="ECO:0000313" key="5">
    <source>
        <dbReference type="Proteomes" id="UP000320333"/>
    </source>
</evidence>
<protein>
    <recommendedName>
        <fullName evidence="3">GH18 domain-containing protein</fullName>
    </recommendedName>
</protein>
<evidence type="ECO:0000256" key="2">
    <source>
        <dbReference type="SAM" id="SignalP"/>
    </source>
</evidence>
<evidence type="ECO:0000256" key="1">
    <source>
        <dbReference type="SAM" id="MobiDB-lite"/>
    </source>
</evidence>
<dbReference type="GO" id="GO:0008061">
    <property type="term" value="F:chitin binding"/>
    <property type="evidence" value="ECO:0007669"/>
    <property type="project" value="InterPro"/>
</dbReference>
<feature type="signal peptide" evidence="2">
    <location>
        <begin position="1"/>
        <end position="18"/>
    </location>
</feature>
<dbReference type="AlphaFoldDB" id="A0A507FI73"/>
<feature type="compositionally biased region" description="Low complexity" evidence="1">
    <location>
        <begin position="534"/>
        <end position="580"/>
    </location>
</feature>
<dbReference type="SMART" id="SM00636">
    <property type="entry name" value="Glyco_18"/>
    <property type="match status" value="1"/>
</dbReference>
<feature type="domain" description="GH18" evidence="3">
    <location>
        <begin position="26"/>
        <end position="490"/>
    </location>
</feature>
<comment type="caution">
    <text evidence="4">The sequence shown here is derived from an EMBL/GenBank/DDBJ whole genome shotgun (WGS) entry which is preliminary data.</text>
</comment>
<gene>
    <name evidence="4" type="ORF">CcCBS67573_g03649</name>
</gene>
<keyword evidence="5" id="KW-1185">Reference proteome</keyword>
<proteinExistence type="predicted"/>
<dbReference type="PROSITE" id="PS51910">
    <property type="entry name" value="GH18_2"/>
    <property type="match status" value="1"/>
</dbReference>
<dbReference type="GO" id="GO:0004568">
    <property type="term" value="F:chitinase activity"/>
    <property type="evidence" value="ECO:0007669"/>
    <property type="project" value="TreeGrafter"/>
</dbReference>
<accession>A0A507FI73</accession>
<dbReference type="Gene3D" id="3.20.20.80">
    <property type="entry name" value="Glycosidases"/>
    <property type="match status" value="2"/>
</dbReference>
<dbReference type="SUPFAM" id="SSF51445">
    <property type="entry name" value="(Trans)glycosidases"/>
    <property type="match status" value="1"/>
</dbReference>
<feature type="region of interest" description="Disordered" evidence="1">
    <location>
        <begin position="481"/>
        <end position="581"/>
    </location>
</feature>
<sequence>MLLSLSAALAFAVSAVTAAPVSSTPNRVVGYHQSWYFYDNGNQPFTFTPNIINSYTHINYAFATIHYHTKTNQFYLGFTDAYADYQACVGTSCPTECIPVPVSKQCTGQKVAMVPFIGANGTCPDKACYNPSGAPESPRNPKCEAVLDPNGIQSDANGNPVICGNYAYVFNKIKKQTGGNKLKYLISVGGWYDSNLFSAATEPQYIDAFVKSVAEFVKFFGFDGVDYDWEYPGWEHGNQAPFSGGAAGNGNAEDMTDCSKGKCGYPNRNNDKAKFTALIQKTRAALPNSLISMAAPAGEDKMNKLDIKAICQAMDFVNIMTYDIHGEWDTTTNHQAPLYDNTPVDEQSGIMTSVDYAVNYFINNGCPADKVVVGVPFYAHAWKMPSSYVDNGSHGLFVKGATASGKTKLNYINLAADASITKYWDATAQASYGYSATDRVFYSYDTEQAIKAKVGYGAQKGLGGFMVWPLDGDDANGTLLKALTGPGVTPSSPVTTSSAKPSTTSEKPASSSVPTTASSPPAPSSPVSSPPAPSSTSSAAASPTSSAAPSPTSASAKPSSTTASSKSTTSKAASTTTSKAGTAISNGAPCTVFGQWGCSYQCICNYAAGNVLEWQCNPTNASC</sequence>
<organism evidence="4 5">
    <name type="scientific">Chytriomyces confervae</name>
    <dbReference type="NCBI Taxonomy" id="246404"/>
    <lineage>
        <taxon>Eukaryota</taxon>
        <taxon>Fungi</taxon>
        <taxon>Fungi incertae sedis</taxon>
        <taxon>Chytridiomycota</taxon>
        <taxon>Chytridiomycota incertae sedis</taxon>
        <taxon>Chytridiomycetes</taxon>
        <taxon>Chytridiales</taxon>
        <taxon>Chytriomycetaceae</taxon>
        <taxon>Chytriomyces</taxon>
    </lineage>
</organism>
<dbReference type="InterPro" id="IPR001223">
    <property type="entry name" value="Glyco_hydro18_cat"/>
</dbReference>
<dbReference type="GO" id="GO:0005576">
    <property type="term" value="C:extracellular region"/>
    <property type="evidence" value="ECO:0007669"/>
    <property type="project" value="TreeGrafter"/>
</dbReference>
<dbReference type="PANTHER" id="PTHR11177">
    <property type="entry name" value="CHITINASE"/>
    <property type="match status" value="1"/>
</dbReference>
<feature type="compositionally biased region" description="Low complexity" evidence="1">
    <location>
        <begin position="484"/>
        <end position="519"/>
    </location>
</feature>
<dbReference type="InterPro" id="IPR017853">
    <property type="entry name" value="GH"/>
</dbReference>
<dbReference type="GO" id="GO:0006032">
    <property type="term" value="P:chitin catabolic process"/>
    <property type="evidence" value="ECO:0007669"/>
    <property type="project" value="TreeGrafter"/>
</dbReference>
<name>A0A507FI73_9FUNG</name>
<evidence type="ECO:0000313" key="4">
    <source>
        <dbReference type="EMBL" id="TPX75078.1"/>
    </source>
</evidence>
<keyword evidence="2" id="KW-0732">Signal</keyword>
<dbReference type="Proteomes" id="UP000320333">
    <property type="component" value="Unassembled WGS sequence"/>
</dbReference>
<dbReference type="Pfam" id="PF00704">
    <property type="entry name" value="Glyco_hydro_18"/>
    <property type="match status" value="1"/>
</dbReference>
<dbReference type="PANTHER" id="PTHR11177:SF317">
    <property type="entry name" value="CHITINASE 12-RELATED"/>
    <property type="match status" value="1"/>
</dbReference>
<dbReference type="InterPro" id="IPR011583">
    <property type="entry name" value="Chitinase_II/V-like_cat"/>
</dbReference>
<dbReference type="InterPro" id="IPR050314">
    <property type="entry name" value="Glycosyl_Hydrlase_18"/>
</dbReference>
<dbReference type="GO" id="GO:0005975">
    <property type="term" value="P:carbohydrate metabolic process"/>
    <property type="evidence" value="ECO:0007669"/>
    <property type="project" value="InterPro"/>
</dbReference>
<feature type="chain" id="PRO_5021361762" description="GH18 domain-containing protein" evidence="2">
    <location>
        <begin position="19"/>
        <end position="623"/>
    </location>
</feature>
<dbReference type="STRING" id="246404.A0A507FI73"/>